<name>A0A5C2S1N2_9APHY</name>
<protein>
    <submittedName>
        <fullName evidence="2">Uncharacterized protein</fullName>
    </submittedName>
</protein>
<evidence type="ECO:0000256" key="1">
    <source>
        <dbReference type="SAM" id="MobiDB-lite"/>
    </source>
</evidence>
<sequence>MRTVQPDEKPTHLSPDPSYPAPPSCPYQTSAQAAPPSTQRSTGCICTLFTSPAPTALPPPPQRVAMGPLEYLPHLPVLTSTFRPLLH</sequence>
<accession>A0A5C2S1N2</accession>
<evidence type="ECO:0000313" key="2">
    <source>
        <dbReference type="EMBL" id="RPD57415.1"/>
    </source>
</evidence>
<feature type="compositionally biased region" description="Basic and acidic residues" evidence="1">
    <location>
        <begin position="1"/>
        <end position="11"/>
    </location>
</feature>
<proteinExistence type="predicted"/>
<organism evidence="2 3">
    <name type="scientific">Lentinus tigrinus ALCF2SS1-6</name>
    <dbReference type="NCBI Taxonomy" id="1328759"/>
    <lineage>
        <taxon>Eukaryota</taxon>
        <taxon>Fungi</taxon>
        <taxon>Dikarya</taxon>
        <taxon>Basidiomycota</taxon>
        <taxon>Agaricomycotina</taxon>
        <taxon>Agaricomycetes</taxon>
        <taxon>Polyporales</taxon>
        <taxon>Polyporaceae</taxon>
        <taxon>Lentinus</taxon>
    </lineage>
</organism>
<dbReference type="AlphaFoldDB" id="A0A5C2S1N2"/>
<feature type="compositionally biased region" description="Polar residues" evidence="1">
    <location>
        <begin position="27"/>
        <end position="41"/>
    </location>
</feature>
<dbReference type="EMBL" id="ML122281">
    <property type="protein sequence ID" value="RPD57415.1"/>
    <property type="molecule type" value="Genomic_DNA"/>
</dbReference>
<keyword evidence="3" id="KW-1185">Reference proteome</keyword>
<gene>
    <name evidence="2" type="ORF">L227DRAFT_578018</name>
</gene>
<feature type="region of interest" description="Disordered" evidence="1">
    <location>
        <begin position="1"/>
        <end position="41"/>
    </location>
</feature>
<evidence type="ECO:0000313" key="3">
    <source>
        <dbReference type="Proteomes" id="UP000313359"/>
    </source>
</evidence>
<dbReference type="Proteomes" id="UP000313359">
    <property type="component" value="Unassembled WGS sequence"/>
</dbReference>
<reference evidence="2" key="1">
    <citation type="journal article" date="2018" name="Genome Biol. Evol.">
        <title>Genomics and development of Lentinus tigrinus, a white-rot wood-decaying mushroom with dimorphic fruiting bodies.</title>
        <authorList>
            <person name="Wu B."/>
            <person name="Xu Z."/>
            <person name="Knudson A."/>
            <person name="Carlson A."/>
            <person name="Chen N."/>
            <person name="Kovaka S."/>
            <person name="LaButti K."/>
            <person name="Lipzen A."/>
            <person name="Pennachio C."/>
            <person name="Riley R."/>
            <person name="Schakwitz W."/>
            <person name="Umezawa K."/>
            <person name="Ohm R.A."/>
            <person name="Grigoriev I.V."/>
            <person name="Nagy L.G."/>
            <person name="Gibbons J."/>
            <person name="Hibbett D."/>
        </authorList>
    </citation>
    <scope>NUCLEOTIDE SEQUENCE [LARGE SCALE GENOMIC DNA]</scope>
    <source>
        <strain evidence="2">ALCF2SS1-6</strain>
    </source>
</reference>